<feature type="domain" description="Insertion element IS402-like" evidence="1">
    <location>
        <begin position="2"/>
        <end position="42"/>
    </location>
</feature>
<dbReference type="AlphaFoldDB" id="A0A3N6P045"/>
<evidence type="ECO:0000313" key="3">
    <source>
        <dbReference type="Proteomes" id="UP000269154"/>
    </source>
</evidence>
<reference evidence="2 3" key="1">
    <citation type="journal article" date="2018" name="ACS Chem. Biol.">
        <title>Ketoreductase domain dysfunction expands chemodiversity: malyngamide biosynthesis in the cyanobacterium Okeania hirsuta.</title>
        <authorList>
            <person name="Moss N.A."/>
            <person name="Leao T."/>
            <person name="Rankin M."/>
            <person name="McCullough T.M."/>
            <person name="Qu P."/>
            <person name="Korobeynikov A."/>
            <person name="Smith J.L."/>
            <person name="Gerwick L."/>
            <person name="Gerwick W.H."/>
        </authorList>
    </citation>
    <scope>NUCLEOTIDE SEQUENCE [LARGE SCALE GENOMIC DNA]</scope>
    <source>
        <strain evidence="2 3">PAB10Feb10-1</strain>
    </source>
</reference>
<name>A0A3N6P045_9CYAN</name>
<sequence length="42" mass="4922">MPPPNSIGSPRLVDLREIVNAIFYWVDNGIKWRALPHDFPCW</sequence>
<dbReference type="Proteomes" id="UP000269154">
    <property type="component" value="Unassembled WGS sequence"/>
</dbReference>
<comment type="caution">
    <text evidence="2">The sequence shown here is derived from an EMBL/GenBank/DDBJ whole genome shotgun (WGS) entry which is preliminary data.</text>
</comment>
<dbReference type="EMBL" id="RCBY01000315">
    <property type="protein sequence ID" value="RQH24933.1"/>
    <property type="molecule type" value="Genomic_DNA"/>
</dbReference>
<keyword evidence="3" id="KW-1185">Reference proteome</keyword>
<evidence type="ECO:0000259" key="1">
    <source>
        <dbReference type="Pfam" id="PF13340"/>
    </source>
</evidence>
<gene>
    <name evidence="2" type="ORF">D5R40_29640</name>
</gene>
<accession>A0A3N6P045</accession>
<organism evidence="2 3">
    <name type="scientific">Okeania hirsuta</name>
    <dbReference type="NCBI Taxonomy" id="1458930"/>
    <lineage>
        <taxon>Bacteria</taxon>
        <taxon>Bacillati</taxon>
        <taxon>Cyanobacteriota</taxon>
        <taxon>Cyanophyceae</taxon>
        <taxon>Oscillatoriophycideae</taxon>
        <taxon>Oscillatoriales</taxon>
        <taxon>Microcoleaceae</taxon>
        <taxon>Okeania</taxon>
    </lineage>
</organism>
<proteinExistence type="predicted"/>
<protein>
    <submittedName>
        <fullName evidence="2">Transposase</fullName>
    </submittedName>
</protein>
<dbReference type="Pfam" id="PF13340">
    <property type="entry name" value="DUF4096"/>
    <property type="match status" value="1"/>
</dbReference>
<evidence type="ECO:0000313" key="2">
    <source>
        <dbReference type="EMBL" id="RQH24933.1"/>
    </source>
</evidence>
<dbReference type="InterPro" id="IPR025161">
    <property type="entry name" value="IS402-like_dom"/>
</dbReference>